<keyword evidence="1" id="KW-0732">Signal</keyword>
<comment type="caution">
    <text evidence="2">The sequence shown here is derived from an EMBL/GenBank/DDBJ whole genome shotgun (WGS) entry which is preliminary data.</text>
</comment>
<evidence type="ECO:0000256" key="1">
    <source>
        <dbReference type="SAM" id="SignalP"/>
    </source>
</evidence>
<feature type="signal peptide" evidence="1">
    <location>
        <begin position="1"/>
        <end position="21"/>
    </location>
</feature>
<name>A0A4Q8M4X0_9GAMM</name>
<feature type="chain" id="PRO_5021016315" evidence="1">
    <location>
        <begin position="22"/>
        <end position="301"/>
    </location>
</feature>
<accession>A0A4Q8M4X0</accession>
<dbReference type="OrthoDB" id="5990151at2"/>
<dbReference type="Proteomes" id="UP000294164">
    <property type="component" value="Unassembled WGS sequence"/>
</dbReference>
<reference evidence="2 3" key="1">
    <citation type="submission" date="2019-02" db="EMBL/GenBank/DDBJ databases">
        <title>WGS of Pseudoxanthomonas species novum from clinical isolates.</title>
        <authorList>
            <person name="Bernier A.-M."/>
            <person name="Bernard K."/>
            <person name="Vachon A."/>
        </authorList>
    </citation>
    <scope>NUCLEOTIDE SEQUENCE [LARGE SCALE GENOMIC DNA]</scope>
    <source>
        <strain evidence="2 3">NML130969</strain>
    </source>
</reference>
<dbReference type="AlphaFoldDB" id="A0A4Q8M4X0"/>
<sequence>MQMFKTPTHLLLATSLTFALAVNTELKAEQPTNADSSFIQSEPGETLDHFVQRTDTALEKFVAASGHEACAAIGTKGEQYALKIFTGDALNYQTQQDKQNQQGFTWSAPSECLNVDQANLASSGKDFSQFKAINAPNVGEVKYQFLFKEKSLAGESMDDFSFRISERLRSFSDETGYEACGVIAKNGTNYSVVIGTNEAHAMCLNSSFFIDDGYESVGMTIHSHPRSSTYIVNKQDQVILGKLERVGTRYDTGDQKRLFSKEDYASGPGYLVSPFGDVYKQEGSAKTVQKIEKKSYLAQSL</sequence>
<gene>
    <name evidence="2" type="ORF">EA655_11370</name>
</gene>
<protein>
    <submittedName>
        <fullName evidence="2">Uncharacterized protein</fullName>
    </submittedName>
</protein>
<evidence type="ECO:0000313" key="2">
    <source>
        <dbReference type="EMBL" id="TAA41534.1"/>
    </source>
</evidence>
<organism evidence="2 3">
    <name type="scientific">Pseudoxanthomonas winnipegensis</name>
    <dbReference type="NCBI Taxonomy" id="2480810"/>
    <lineage>
        <taxon>Bacteria</taxon>
        <taxon>Pseudomonadati</taxon>
        <taxon>Pseudomonadota</taxon>
        <taxon>Gammaproteobacteria</taxon>
        <taxon>Lysobacterales</taxon>
        <taxon>Lysobacteraceae</taxon>
        <taxon>Pseudoxanthomonas</taxon>
    </lineage>
</organism>
<evidence type="ECO:0000313" key="3">
    <source>
        <dbReference type="Proteomes" id="UP000294164"/>
    </source>
</evidence>
<proteinExistence type="predicted"/>
<dbReference type="RefSeq" id="WP_130534693.1">
    <property type="nucleotide sequence ID" value="NZ_SHMG01000006.1"/>
</dbReference>
<dbReference type="EMBL" id="SHMG01000006">
    <property type="protein sequence ID" value="TAA41534.1"/>
    <property type="molecule type" value="Genomic_DNA"/>
</dbReference>